<gene>
    <name evidence="4" type="ORF">EDD58_10776</name>
</gene>
<protein>
    <submittedName>
        <fullName evidence="4">HSP20 family protein</fullName>
    </submittedName>
</protein>
<evidence type="ECO:0000259" key="3">
    <source>
        <dbReference type="PROSITE" id="PS01031"/>
    </source>
</evidence>
<evidence type="ECO:0000256" key="2">
    <source>
        <dbReference type="RuleBase" id="RU003616"/>
    </source>
</evidence>
<sequence length="148" mass="17133">MFEGNHKEHHNNLVRVQDEFNQMMRRLLDEPFATSRSTFMPAVNVKENSHQYTITAELPGLNEQQVDLEVHGNTLIIRGERKTEEEKESDRYHMVESKYGSFQRSFTLPEEADVEKISAEFEHGVLKVHVPKSGTSKAKKIQISRKGH</sequence>
<evidence type="ECO:0000313" key="4">
    <source>
        <dbReference type="EMBL" id="TCS93429.1"/>
    </source>
</evidence>
<dbReference type="SUPFAM" id="SSF49764">
    <property type="entry name" value="HSP20-like chaperones"/>
    <property type="match status" value="1"/>
</dbReference>
<feature type="domain" description="SHSP" evidence="3">
    <location>
        <begin position="34"/>
        <end position="146"/>
    </location>
</feature>
<organism evidence="4 5">
    <name type="scientific">Hazenella coriacea</name>
    <dbReference type="NCBI Taxonomy" id="1179467"/>
    <lineage>
        <taxon>Bacteria</taxon>
        <taxon>Bacillati</taxon>
        <taxon>Bacillota</taxon>
        <taxon>Bacilli</taxon>
        <taxon>Bacillales</taxon>
        <taxon>Thermoactinomycetaceae</taxon>
        <taxon>Hazenella</taxon>
    </lineage>
</organism>
<reference evidence="4 5" key="1">
    <citation type="submission" date="2019-03" db="EMBL/GenBank/DDBJ databases">
        <title>Genomic Encyclopedia of Type Strains, Phase IV (KMG-IV): sequencing the most valuable type-strain genomes for metagenomic binning, comparative biology and taxonomic classification.</title>
        <authorList>
            <person name="Goeker M."/>
        </authorList>
    </citation>
    <scope>NUCLEOTIDE SEQUENCE [LARGE SCALE GENOMIC DNA]</scope>
    <source>
        <strain evidence="4 5">DSM 45707</strain>
    </source>
</reference>
<dbReference type="Gene3D" id="2.60.40.790">
    <property type="match status" value="1"/>
</dbReference>
<accession>A0A4R3L1X0</accession>
<dbReference type="InterPro" id="IPR031107">
    <property type="entry name" value="Small_HSP"/>
</dbReference>
<keyword evidence="5" id="KW-1185">Reference proteome</keyword>
<dbReference type="InterPro" id="IPR002068">
    <property type="entry name" value="A-crystallin/Hsp20_dom"/>
</dbReference>
<dbReference type="PANTHER" id="PTHR11527">
    <property type="entry name" value="HEAT-SHOCK PROTEIN 20 FAMILY MEMBER"/>
    <property type="match status" value="1"/>
</dbReference>
<dbReference type="Proteomes" id="UP000294937">
    <property type="component" value="Unassembled WGS sequence"/>
</dbReference>
<proteinExistence type="inferred from homology"/>
<dbReference type="CDD" id="cd06464">
    <property type="entry name" value="ACD_sHsps-like"/>
    <property type="match status" value="1"/>
</dbReference>
<comment type="similarity">
    <text evidence="1 2">Belongs to the small heat shock protein (HSP20) family.</text>
</comment>
<evidence type="ECO:0000256" key="1">
    <source>
        <dbReference type="PROSITE-ProRule" id="PRU00285"/>
    </source>
</evidence>
<dbReference type="PROSITE" id="PS01031">
    <property type="entry name" value="SHSP"/>
    <property type="match status" value="1"/>
</dbReference>
<dbReference type="AlphaFoldDB" id="A0A4R3L1X0"/>
<dbReference type="OrthoDB" id="1806521at2"/>
<dbReference type="Pfam" id="PF00011">
    <property type="entry name" value="HSP20"/>
    <property type="match status" value="1"/>
</dbReference>
<comment type="caution">
    <text evidence="4">The sequence shown here is derived from an EMBL/GenBank/DDBJ whole genome shotgun (WGS) entry which is preliminary data.</text>
</comment>
<dbReference type="EMBL" id="SMAG01000007">
    <property type="protein sequence ID" value="TCS93429.1"/>
    <property type="molecule type" value="Genomic_DNA"/>
</dbReference>
<evidence type="ECO:0000313" key="5">
    <source>
        <dbReference type="Proteomes" id="UP000294937"/>
    </source>
</evidence>
<dbReference type="InterPro" id="IPR008978">
    <property type="entry name" value="HSP20-like_chaperone"/>
</dbReference>
<name>A0A4R3L1X0_9BACL</name>
<dbReference type="RefSeq" id="WP_131925742.1">
    <property type="nucleotide sequence ID" value="NZ_SMAG01000007.1"/>
</dbReference>